<reference evidence="2 3" key="1">
    <citation type="journal article" date="2023" name="IScience">
        <title>Expanded male sex-determining region conserved during the evolution of homothallism in the green alga Volvox.</title>
        <authorList>
            <person name="Yamamoto K."/>
            <person name="Matsuzaki R."/>
            <person name="Mahakham W."/>
            <person name="Heman W."/>
            <person name="Sekimoto H."/>
            <person name="Kawachi M."/>
            <person name="Minakuchi Y."/>
            <person name="Toyoda A."/>
            <person name="Nozaki H."/>
        </authorList>
    </citation>
    <scope>NUCLEOTIDE SEQUENCE [LARGE SCALE GENOMIC DNA]</scope>
    <source>
        <strain evidence="2 3">NIES-4468</strain>
    </source>
</reference>
<dbReference type="Gene3D" id="1.10.150.130">
    <property type="match status" value="1"/>
</dbReference>
<keyword evidence="3" id="KW-1185">Reference proteome</keyword>
<evidence type="ECO:0000313" key="2">
    <source>
        <dbReference type="EMBL" id="GLI65090.1"/>
    </source>
</evidence>
<dbReference type="EMBL" id="BSDZ01000022">
    <property type="protein sequence ID" value="GLI65090.1"/>
    <property type="molecule type" value="Genomic_DNA"/>
</dbReference>
<accession>A0ABQ5S693</accession>
<dbReference type="Proteomes" id="UP001165090">
    <property type="component" value="Unassembled WGS sequence"/>
</dbReference>
<organism evidence="2 3">
    <name type="scientific">Volvox africanus</name>
    <dbReference type="NCBI Taxonomy" id="51714"/>
    <lineage>
        <taxon>Eukaryota</taxon>
        <taxon>Viridiplantae</taxon>
        <taxon>Chlorophyta</taxon>
        <taxon>core chlorophytes</taxon>
        <taxon>Chlorophyceae</taxon>
        <taxon>CS clade</taxon>
        <taxon>Chlamydomonadales</taxon>
        <taxon>Volvocaceae</taxon>
        <taxon>Volvox</taxon>
    </lineage>
</organism>
<evidence type="ECO:0000313" key="3">
    <source>
        <dbReference type="Proteomes" id="UP001165090"/>
    </source>
</evidence>
<dbReference type="InterPro" id="IPR010998">
    <property type="entry name" value="Integrase_recombinase_N"/>
</dbReference>
<proteinExistence type="predicted"/>
<feature type="non-terminal residue" evidence="2">
    <location>
        <position position="1"/>
    </location>
</feature>
<sequence length="371" mass="41085">TVPHYALDMRLATAPPLVTGLLVEHLQAAAPGRDHSLRLEQIATVIMARIGTKTWQSYASHFSAFVRFCIGEGVDFLPASRYTGLLWAQFLAARGTVQARTAQPYFSAVNTVHDLLGFPKPCDGDNVLLSAFRRGWERLQVSLTPPSALVLAFSAIDAWSLYERLPSVPVASDLFIPLLFVVLSFCLFLRPDSLLSVVWARVSLVDGESTFQYKPLHWKGRLVAPELAPVLQFPLGNLPHLRVALSQLFARDTSRLWPVRQTTQGAERWFGRVLSQCGLERLRPVHTLYSLRRGGASWILSKPSAAGPQVPQRCGSTTSTWGFVAALMRSRFLALSRPGASHQWRDSFSTAERGFLFLWQNLVAGANAGYA</sequence>
<gene>
    <name evidence="2" type="ORF">VaNZ11_008527</name>
</gene>
<keyword evidence="1" id="KW-0238">DNA-binding</keyword>
<dbReference type="SUPFAM" id="SSF47823">
    <property type="entry name" value="lambda integrase-like, N-terminal domain"/>
    <property type="match status" value="1"/>
</dbReference>
<name>A0ABQ5S693_9CHLO</name>
<comment type="caution">
    <text evidence="2">The sequence shown here is derived from an EMBL/GenBank/DDBJ whole genome shotgun (WGS) entry which is preliminary data.</text>
</comment>
<protein>
    <recommendedName>
        <fullName evidence="4">Integrase SAM-like N-terminal domain-containing protein</fullName>
    </recommendedName>
</protein>
<evidence type="ECO:0008006" key="4">
    <source>
        <dbReference type="Google" id="ProtNLM"/>
    </source>
</evidence>
<evidence type="ECO:0000256" key="1">
    <source>
        <dbReference type="ARBA" id="ARBA00023125"/>
    </source>
</evidence>